<dbReference type="SUPFAM" id="SSF51445">
    <property type="entry name" value="(Trans)glycosidases"/>
    <property type="match status" value="1"/>
</dbReference>
<dbReference type="InterPro" id="IPR017853">
    <property type="entry name" value="GH"/>
</dbReference>
<dbReference type="AlphaFoldDB" id="A0A0D0X3V5"/>
<dbReference type="InterPro" id="IPR019546">
    <property type="entry name" value="TAT_signal_bac_arc"/>
</dbReference>
<organism evidence="1 2">
    <name type="scientific">Micromonospora haikouensis</name>
    <dbReference type="NCBI Taxonomy" id="686309"/>
    <lineage>
        <taxon>Bacteria</taxon>
        <taxon>Bacillati</taxon>
        <taxon>Actinomycetota</taxon>
        <taxon>Actinomycetes</taxon>
        <taxon>Micromonosporales</taxon>
        <taxon>Micromonosporaceae</taxon>
        <taxon>Micromonospora</taxon>
    </lineage>
</organism>
<reference evidence="1 2" key="1">
    <citation type="submission" date="2015-01" db="EMBL/GenBank/DDBJ databases">
        <title>Sequencing and annotation of Micromonospora carbonacea strain JXNU-1 genome.</title>
        <authorList>
            <person name="Long Z."/>
            <person name="Huang Y."/>
            <person name="Jiang Y."/>
        </authorList>
    </citation>
    <scope>NUCLEOTIDE SEQUENCE [LARGE SCALE GENOMIC DNA]</scope>
    <source>
        <strain evidence="1 2">JXNU-1</strain>
    </source>
</reference>
<dbReference type="PROSITE" id="PS51318">
    <property type="entry name" value="TAT"/>
    <property type="match status" value="1"/>
</dbReference>
<evidence type="ECO:0000313" key="1">
    <source>
        <dbReference type="EMBL" id="KIR65781.1"/>
    </source>
</evidence>
<keyword evidence="2" id="KW-1185">Reference proteome</keyword>
<sequence>MTDRSIPAGDRPGLSRRGFLGGVGASAAALTVGGVLGDARPASAAYYMKWGAVVSPGDASNNIDFSRKVDILRRMRPQTARISMFWGDPYNRRFSDAQLDSLRGTGLTEMIIQSSEDPDPNLARHQLSLMLPYIDAHPNTLFVWEIGNEPDWHQPNNPWLARWNRLATIRDNKPSQDRGNLLWAVNMPAGRWAGDGSGFTFGSSGSWFDAFVRDTGDGLGGMLSGPYQPDVVTVHCYSSTYLKRGADGGGERNPYKMVDYVRGWNNRISMKVTEAGIDGYKSDRGYRYVSFGSSVANETAGQIDSVCFYGIPPAEREYGIGEGEADQIGTHP</sequence>
<dbReference type="GeneID" id="301304598"/>
<dbReference type="EMBL" id="JXSX01000001">
    <property type="protein sequence ID" value="KIR65781.1"/>
    <property type="molecule type" value="Genomic_DNA"/>
</dbReference>
<proteinExistence type="predicted"/>
<dbReference type="NCBIfam" id="TIGR01409">
    <property type="entry name" value="TAT_signal_seq"/>
    <property type="match status" value="1"/>
</dbReference>
<evidence type="ECO:0000313" key="2">
    <source>
        <dbReference type="Proteomes" id="UP000032254"/>
    </source>
</evidence>
<dbReference type="Gene3D" id="3.20.20.80">
    <property type="entry name" value="Glycosidases"/>
    <property type="match status" value="1"/>
</dbReference>
<name>A0A0D0X3V5_9ACTN</name>
<dbReference type="OrthoDB" id="3331034at2"/>
<gene>
    <name evidence="1" type="ORF">TK50_10680</name>
</gene>
<dbReference type="PATRIC" id="fig|47853.6.peg.2263"/>
<dbReference type="Proteomes" id="UP000032254">
    <property type="component" value="Unassembled WGS sequence"/>
</dbReference>
<comment type="caution">
    <text evidence="1">The sequence shown here is derived from an EMBL/GenBank/DDBJ whole genome shotgun (WGS) entry which is preliminary data.</text>
</comment>
<dbReference type="RefSeq" id="WP_043962596.1">
    <property type="nucleotide sequence ID" value="NZ_CBDREH010000033.1"/>
</dbReference>
<accession>A0A0D0X3V5</accession>
<evidence type="ECO:0008006" key="3">
    <source>
        <dbReference type="Google" id="ProtNLM"/>
    </source>
</evidence>
<dbReference type="InterPro" id="IPR006311">
    <property type="entry name" value="TAT_signal"/>
</dbReference>
<protein>
    <recommendedName>
        <fullName evidence="3">Tat (Twin-arginine translocation) pathway signal sequence</fullName>
    </recommendedName>
</protein>